<organism evidence="1 2">
    <name type="scientific">Pistacia atlantica</name>
    <dbReference type="NCBI Taxonomy" id="434234"/>
    <lineage>
        <taxon>Eukaryota</taxon>
        <taxon>Viridiplantae</taxon>
        <taxon>Streptophyta</taxon>
        <taxon>Embryophyta</taxon>
        <taxon>Tracheophyta</taxon>
        <taxon>Spermatophyta</taxon>
        <taxon>Magnoliopsida</taxon>
        <taxon>eudicotyledons</taxon>
        <taxon>Gunneridae</taxon>
        <taxon>Pentapetalae</taxon>
        <taxon>rosids</taxon>
        <taxon>malvids</taxon>
        <taxon>Sapindales</taxon>
        <taxon>Anacardiaceae</taxon>
        <taxon>Pistacia</taxon>
    </lineage>
</organism>
<comment type="caution">
    <text evidence="1">The sequence shown here is derived from an EMBL/GenBank/DDBJ whole genome shotgun (WGS) entry which is preliminary data.</text>
</comment>
<protein>
    <submittedName>
        <fullName evidence="1">Uncharacterized protein</fullName>
    </submittedName>
</protein>
<name>A0ACC1BLG6_9ROSI</name>
<reference evidence="2" key="1">
    <citation type="journal article" date="2023" name="G3 (Bethesda)">
        <title>Genome assembly and association tests identify interacting loci associated with vigor, precocity, and sex in interspecific pistachio rootstocks.</title>
        <authorList>
            <person name="Palmer W."/>
            <person name="Jacygrad E."/>
            <person name="Sagayaradj S."/>
            <person name="Cavanaugh K."/>
            <person name="Han R."/>
            <person name="Bertier L."/>
            <person name="Beede B."/>
            <person name="Kafkas S."/>
            <person name="Golino D."/>
            <person name="Preece J."/>
            <person name="Michelmore R."/>
        </authorList>
    </citation>
    <scope>NUCLEOTIDE SEQUENCE [LARGE SCALE GENOMIC DNA]</scope>
</reference>
<sequence length="148" mass="16473">MNESLASSSSGSKRSASWLTSEASSDEIRAHQVRIIPLVARCHEMKLKVLRKSRSKISRKITAAKPPPPTVKSVSSESLSTEAGSSLSSSASEVTRARSPCVSERRQMMVALTRRFKIQRGWRFPVALSRRSGRLILQISFFFFFSVV</sequence>
<evidence type="ECO:0000313" key="1">
    <source>
        <dbReference type="EMBL" id="KAJ0099821.1"/>
    </source>
</evidence>
<keyword evidence="2" id="KW-1185">Reference proteome</keyword>
<proteinExistence type="predicted"/>
<dbReference type="EMBL" id="CM047900">
    <property type="protein sequence ID" value="KAJ0099821.1"/>
    <property type="molecule type" value="Genomic_DNA"/>
</dbReference>
<gene>
    <name evidence="1" type="ORF">Patl1_20521</name>
</gene>
<dbReference type="Proteomes" id="UP001164250">
    <property type="component" value="Chromosome 4"/>
</dbReference>
<accession>A0ACC1BLG6</accession>
<evidence type="ECO:0000313" key="2">
    <source>
        <dbReference type="Proteomes" id="UP001164250"/>
    </source>
</evidence>